<organism evidence="2 3">
    <name type="scientific">Parnassius apollo</name>
    <name type="common">Apollo butterfly</name>
    <name type="synonym">Papilio apollo</name>
    <dbReference type="NCBI Taxonomy" id="110799"/>
    <lineage>
        <taxon>Eukaryota</taxon>
        <taxon>Metazoa</taxon>
        <taxon>Ecdysozoa</taxon>
        <taxon>Arthropoda</taxon>
        <taxon>Hexapoda</taxon>
        <taxon>Insecta</taxon>
        <taxon>Pterygota</taxon>
        <taxon>Neoptera</taxon>
        <taxon>Endopterygota</taxon>
        <taxon>Lepidoptera</taxon>
        <taxon>Glossata</taxon>
        <taxon>Ditrysia</taxon>
        <taxon>Papilionoidea</taxon>
        <taxon>Papilionidae</taxon>
        <taxon>Parnassiinae</taxon>
        <taxon>Parnassini</taxon>
        <taxon>Parnassius</taxon>
        <taxon>Parnassius</taxon>
    </lineage>
</organism>
<evidence type="ECO:0000256" key="1">
    <source>
        <dbReference type="SAM" id="MobiDB-lite"/>
    </source>
</evidence>
<dbReference type="Proteomes" id="UP000691718">
    <property type="component" value="Unassembled WGS sequence"/>
</dbReference>
<reference evidence="2" key="1">
    <citation type="submission" date="2021-04" db="EMBL/GenBank/DDBJ databases">
        <authorList>
            <person name="Tunstrom K."/>
        </authorList>
    </citation>
    <scope>NUCLEOTIDE SEQUENCE</scope>
</reference>
<gene>
    <name evidence="2" type="ORF">PAPOLLO_LOCUS5354</name>
</gene>
<protein>
    <submittedName>
        <fullName evidence="2">(apollo) hypothetical protein</fullName>
    </submittedName>
</protein>
<evidence type="ECO:0000313" key="3">
    <source>
        <dbReference type="Proteomes" id="UP000691718"/>
    </source>
</evidence>
<feature type="region of interest" description="Disordered" evidence="1">
    <location>
        <begin position="1"/>
        <end position="34"/>
    </location>
</feature>
<accession>A0A8S3WFA0</accession>
<dbReference type="EMBL" id="CAJQZP010000301">
    <property type="protein sequence ID" value="CAG4955674.1"/>
    <property type="molecule type" value="Genomic_DNA"/>
</dbReference>
<evidence type="ECO:0000313" key="2">
    <source>
        <dbReference type="EMBL" id="CAG4955674.1"/>
    </source>
</evidence>
<comment type="caution">
    <text evidence="2">The sequence shown here is derived from an EMBL/GenBank/DDBJ whole genome shotgun (WGS) entry which is preliminary data.</text>
</comment>
<dbReference type="AlphaFoldDB" id="A0A8S3WFA0"/>
<sequence length="70" mass="7529">MHSPANAAGVSGPKPYHQPPPGKSPRGSLPKFTSTECTRMLGQYGDVFRAHMCTVKNLKNSNLPYKASKG</sequence>
<keyword evidence="3" id="KW-1185">Reference proteome</keyword>
<name>A0A8S3WFA0_PARAO</name>
<proteinExistence type="predicted"/>